<gene>
    <name evidence="34" type="ORF">FSP39_010605</name>
</gene>
<evidence type="ECO:0000256" key="19">
    <source>
        <dbReference type="ARBA" id="ARBA00050276"/>
    </source>
</evidence>
<comment type="catalytic activity">
    <reaction evidence="17">
        <text>1-octadecanoyl-2-nonanoyl-sn-glycero-3-phosphocholine + H2O = nonanoate + 1-octadecanoyl-sn-glycero-3-phosphocholine + H(+)</text>
        <dbReference type="Rhea" id="RHEA:54472"/>
        <dbReference type="ChEBI" id="CHEBI:15377"/>
        <dbReference type="ChEBI" id="CHEBI:15378"/>
        <dbReference type="ChEBI" id="CHEBI:32361"/>
        <dbReference type="ChEBI" id="CHEBI:73858"/>
        <dbReference type="ChEBI" id="CHEBI:138214"/>
    </reaction>
    <physiologicalReaction direction="left-to-right" evidence="17">
        <dbReference type="Rhea" id="RHEA:54473"/>
    </physiologicalReaction>
</comment>
<keyword evidence="10" id="KW-0472">Membrane</keyword>
<dbReference type="Proteomes" id="UP001186944">
    <property type="component" value="Unassembled WGS sequence"/>
</dbReference>
<evidence type="ECO:0000313" key="35">
    <source>
        <dbReference type="Proteomes" id="UP001186944"/>
    </source>
</evidence>
<name>A0AA88XLS1_PINIB</name>
<dbReference type="InterPro" id="IPR000073">
    <property type="entry name" value="AB_hydrolase_1"/>
</dbReference>
<comment type="caution">
    <text evidence="34">The sequence shown here is derived from an EMBL/GenBank/DDBJ whole genome shotgun (WGS) entry which is preliminary data.</text>
</comment>
<dbReference type="GO" id="GO:0047372">
    <property type="term" value="F:monoacylglycerol lipase activity"/>
    <property type="evidence" value="ECO:0007669"/>
    <property type="project" value="TreeGrafter"/>
</dbReference>
<comment type="catalytic activity">
    <reaction evidence="26">
        <text>1-octadecanoyl-2-octanoyl-sn-glycero-3-phosphocholine + H2O = 1-octadecanoyl-sn-glycero-3-phosphocholine + octanoate + H(+)</text>
        <dbReference type="Rhea" id="RHEA:54468"/>
        <dbReference type="ChEBI" id="CHEBI:15377"/>
        <dbReference type="ChEBI" id="CHEBI:15378"/>
        <dbReference type="ChEBI" id="CHEBI:25646"/>
        <dbReference type="ChEBI" id="CHEBI:73858"/>
        <dbReference type="ChEBI" id="CHEBI:138213"/>
    </reaction>
    <physiologicalReaction direction="left-to-right" evidence="26">
        <dbReference type="Rhea" id="RHEA:54469"/>
    </physiologicalReaction>
</comment>
<dbReference type="InterPro" id="IPR050960">
    <property type="entry name" value="AB_hydrolase_4_sf"/>
</dbReference>
<dbReference type="GO" id="GO:0006650">
    <property type="term" value="P:glycerophospholipid metabolic process"/>
    <property type="evidence" value="ECO:0007669"/>
    <property type="project" value="UniProtKB-ARBA"/>
</dbReference>
<comment type="catalytic activity">
    <reaction evidence="12">
        <text>a 1,2-diacyl-sn-glycero-3-phosphocholine + H2O = a 1-acyl-sn-glycero-3-phosphocholine + a fatty acid + H(+)</text>
        <dbReference type="Rhea" id="RHEA:15801"/>
        <dbReference type="ChEBI" id="CHEBI:15377"/>
        <dbReference type="ChEBI" id="CHEBI:15378"/>
        <dbReference type="ChEBI" id="CHEBI:28868"/>
        <dbReference type="ChEBI" id="CHEBI:57643"/>
        <dbReference type="ChEBI" id="CHEBI:58168"/>
        <dbReference type="EC" id="3.1.1.4"/>
    </reaction>
    <physiologicalReaction direction="left-to-right" evidence="12">
        <dbReference type="Rhea" id="RHEA:15802"/>
    </physiologicalReaction>
</comment>
<keyword evidence="4" id="KW-0719">Serine esterase</keyword>
<keyword evidence="8" id="KW-1133">Transmembrane helix</keyword>
<dbReference type="GO" id="GO:0051793">
    <property type="term" value="P:medium-chain fatty acid catabolic process"/>
    <property type="evidence" value="ECO:0007669"/>
    <property type="project" value="TreeGrafter"/>
</dbReference>
<comment type="catalytic activity">
    <reaction evidence="14">
        <text>1-hexadecanoyl-2-(9-oxononanoyl)-sn-glycero-3-phosphocholine + H2O = 9-oxononanoate + 1-hexadecanoyl-sn-glycero-3-phosphocholine + H(+)</text>
        <dbReference type="Rhea" id="RHEA:41179"/>
        <dbReference type="ChEBI" id="CHEBI:15377"/>
        <dbReference type="ChEBI" id="CHEBI:15378"/>
        <dbReference type="ChEBI" id="CHEBI:61042"/>
        <dbReference type="ChEBI" id="CHEBI:72998"/>
        <dbReference type="ChEBI" id="CHEBI:77812"/>
    </reaction>
    <physiologicalReaction direction="left-to-right" evidence="14">
        <dbReference type="Rhea" id="RHEA:41180"/>
    </physiologicalReaction>
</comment>
<evidence type="ECO:0000256" key="31">
    <source>
        <dbReference type="ARBA" id="ARBA00082158"/>
    </source>
</evidence>
<evidence type="ECO:0000256" key="7">
    <source>
        <dbReference type="ARBA" id="ARBA00022968"/>
    </source>
</evidence>
<evidence type="ECO:0000256" key="13">
    <source>
        <dbReference type="ARBA" id="ARBA00047611"/>
    </source>
</evidence>
<feature type="domain" description="AB hydrolase-1" evidence="33">
    <location>
        <begin position="84"/>
        <end position="327"/>
    </location>
</feature>
<proteinExistence type="inferred from homology"/>
<sequence>PRIACKDERFRKLLFDYCPILSEKFRPTIWCFESRAQTIVRLLVKSHPRITYDSEILVLPDGGQIVLDWYENRNDKFPDPQTRPTVLLLPGLTGSSSESYILHMVKEAAEHGYRSVVFNNRGNGGAKLLTPRTYCAANVEDLKLVIDTIKSHYPAAPVIAVGVSLGGMILFRYLSKMGSACRVEAGMCISVAWNVFESVVELEKPGLNRHVLNRSLAKGLVEGIKQNMHIFDNHVENMEDVLQSTTIREFDTRFTSKMFGYSSCEEYYKDACLHDKIHSLKVPVLVLSAEDDPFSPSHAIPVEEAEQHDNIAIVVTSHGGHIGFMEGWYPRHRTYMDRLYSQYIKAMFTYGSTHLKQD</sequence>
<keyword evidence="6" id="KW-0378">Hydrolase</keyword>
<comment type="catalytic activity">
    <reaction evidence="27">
        <text>1-hexadecanoyl-2-nonadioyl-sn-glycero-3-phosphocholine + H2O = nonanedioate + 1-hexadecanoyl-sn-glycero-3-phosphocholine + H(+)</text>
        <dbReference type="Rhea" id="RHEA:41388"/>
        <dbReference type="ChEBI" id="CHEBI:15377"/>
        <dbReference type="ChEBI" id="CHEBI:15378"/>
        <dbReference type="ChEBI" id="CHEBI:72998"/>
        <dbReference type="ChEBI" id="CHEBI:78207"/>
        <dbReference type="ChEBI" id="CHEBI:78208"/>
    </reaction>
    <physiologicalReaction direction="left-to-right" evidence="27">
        <dbReference type="Rhea" id="RHEA:41389"/>
    </physiologicalReaction>
</comment>
<dbReference type="InterPro" id="IPR029058">
    <property type="entry name" value="AB_hydrolase_fold"/>
</dbReference>
<evidence type="ECO:0000256" key="28">
    <source>
        <dbReference type="ARBA" id="ARBA00052894"/>
    </source>
</evidence>
<evidence type="ECO:0000256" key="2">
    <source>
        <dbReference type="ARBA" id="ARBA00010884"/>
    </source>
</evidence>
<dbReference type="GO" id="GO:0004623">
    <property type="term" value="F:phospholipase A2 activity"/>
    <property type="evidence" value="ECO:0007669"/>
    <property type="project" value="UniProtKB-EC"/>
</dbReference>
<comment type="catalytic activity">
    <reaction evidence="25">
        <text>1-octadecanoyl-2-hexanoyl-sn-glycero-3-phosphocholine + H2O = hexanoate + 1-octadecanoyl-sn-glycero-3-phosphocholine + H(+)</text>
        <dbReference type="Rhea" id="RHEA:54464"/>
        <dbReference type="ChEBI" id="CHEBI:15377"/>
        <dbReference type="ChEBI" id="CHEBI:15378"/>
        <dbReference type="ChEBI" id="CHEBI:17120"/>
        <dbReference type="ChEBI" id="CHEBI:73858"/>
        <dbReference type="ChEBI" id="CHEBI:138212"/>
    </reaction>
    <physiologicalReaction direction="left-to-right" evidence="25">
        <dbReference type="Rhea" id="RHEA:54465"/>
    </physiologicalReaction>
</comment>
<evidence type="ECO:0000256" key="30">
    <source>
        <dbReference type="ARBA" id="ARBA00071303"/>
    </source>
</evidence>
<evidence type="ECO:0000256" key="26">
    <source>
        <dbReference type="ARBA" id="ARBA00052747"/>
    </source>
</evidence>
<evidence type="ECO:0000256" key="3">
    <source>
        <dbReference type="ARBA" id="ARBA00013278"/>
    </source>
</evidence>
<reference evidence="34" key="1">
    <citation type="submission" date="2019-08" db="EMBL/GenBank/DDBJ databases">
        <title>The improved chromosome-level genome for the pearl oyster Pinctada fucata martensii using PacBio sequencing and Hi-C.</title>
        <authorList>
            <person name="Zheng Z."/>
        </authorList>
    </citation>
    <scope>NUCLEOTIDE SEQUENCE</scope>
    <source>
        <strain evidence="34">ZZ-2019</strain>
        <tissue evidence="34">Adductor muscle</tissue>
    </source>
</reference>
<evidence type="ECO:0000256" key="20">
    <source>
        <dbReference type="ARBA" id="ARBA00050674"/>
    </source>
</evidence>
<dbReference type="PIRSF" id="PIRSF005211">
    <property type="entry name" value="Ab_hydro_YheT"/>
    <property type="match status" value="1"/>
</dbReference>
<evidence type="ECO:0000256" key="18">
    <source>
        <dbReference type="ARBA" id="ARBA00050195"/>
    </source>
</evidence>
<comment type="function">
    <text evidence="29">Phospholipase that may play a role in phospholipids remodeling. May selectively cleave myristate (C14)-containing phosphatidylcholines through its predominant phospholipase 1 activity, cleaving preferentially acyl groups in sn1 position. In parallel, may have a minor phospholipase 2 activity acting on acyl groups in position sn2. In addition to (C14)-containing phosphatidylcholines, may also act on other medium-chain-containing and oxidatively truncated phospholipids.</text>
</comment>
<evidence type="ECO:0000259" key="33">
    <source>
        <dbReference type="Pfam" id="PF00561"/>
    </source>
</evidence>
<evidence type="ECO:0000256" key="27">
    <source>
        <dbReference type="ARBA" id="ARBA00052808"/>
    </source>
</evidence>
<evidence type="ECO:0000256" key="10">
    <source>
        <dbReference type="ARBA" id="ARBA00023136"/>
    </source>
</evidence>
<comment type="catalytic activity">
    <reaction evidence="15">
        <text>1-hexadecanoyl-2-glutaroyl-sn-glycero-3-phosphocholine + H2O = glutarate + 1-hexadecanoyl-sn-glycero-3-phosphocholine + H(+)</text>
        <dbReference type="Rhea" id="RHEA:41159"/>
        <dbReference type="ChEBI" id="CHEBI:15377"/>
        <dbReference type="ChEBI" id="CHEBI:15378"/>
        <dbReference type="ChEBI" id="CHEBI:30921"/>
        <dbReference type="ChEBI" id="CHEBI:72998"/>
        <dbReference type="ChEBI" id="CHEBI:77756"/>
    </reaction>
    <physiologicalReaction direction="left-to-right" evidence="15">
        <dbReference type="Rhea" id="RHEA:41160"/>
    </physiologicalReaction>
</comment>
<dbReference type="FunFam" id="3.40.50.1820:FF:000079">
    <property type="entry name" value="Abhydrolase domain-containing 3"/>
    <property type="match status" value="1"/>
</dbReference>
<dbReference type="Gene3D" id="3.40.50.1820">
    <property type="entry name" value="alpha/beta hydrolase"/>
    <property type="match status" value="1"/>
</dbReference>
<evidence type="ECO:0000256" key="22">
    <source>
        <dbReference type="ARBA" id="ARBA00051705"/>
    </source>
</evidence>
<feature type="active site" description="Charge relay system" evidence="32">
    <location>
        <position position="321"/>
    </location>
</feature>
<comment type="similarity">
    <text evidence="2">Belongs to the AB hydrolase superfamily. AB hydrolase 4 family.</text>
</comment>
<keyword evidence="11" id="KW-1208">Phospholipid metabolism</keyword>
<evidence type="ECO:0000256" key="5">
    <source>
        <dbReference type="ARBA" id="ARBA00022692"/>
    </source>
</evidence>
<dbReference type="EMBL" id="VSWD01000011">
    <property type="protein sequence ID" value="KAK3087790.1"/>
    <property type="molecule type" value="Genomic_DNA"/>
</dbReference>
<evidence type="ECO:0000256" key="4">
    <source>
        <dbReference type="ARBA" id="ARBA00022487"/>
    </source>
</evidence>
<evidence type="ECO:0000256" key="25">
    <source>
        <dbReference type="ARBA" id="ARBA00052588"/>
    </source>
</evidence>
<feature type="active site" description="Charge relay system" evidence="32">
    <location>
        <position position="164"/>
    </location>
</feature>
<dbReference type="PANTHER" id="PTHR10794">
    <property type="entry name" value="ABHYDROLASE DOMAIN-CONTAINING PROTEIN"/>
    <property type="match status" value="1"/>
</dbReference>
<accession>A0AA88XLS1</accession>
<evidence type="ECO:0000256" key="15">
    <source>
        <dbReference type="ARBA" id="ARBA00048471"/>
    </source>
</evidence>
<dbReference type="GO" id="GO:0051792">
    <property type="term" value="P:medium-chain fatty acid biosynthetic process"/>
    <property type="evidence" value="ECO:0007669"/>
    <property type="project" value="TreeGrafter"/>
</dbReference>
<dbReference type="EC" id="3.1.1.4" evidence="3"/>
<evidence type="ECO:0000256" key="23">
    <source>
        <dbReference type="ARBA" id="ARBA00052087"/>
    </source>
</evidence>
<feature type="non-terminal residue" evidence="34">
    <location>
        <position position="1"/>
    </location>
</feature>
<dbReference type="GO" id="GO:0008126">
    <property type="term" value="F:acetylesterase activity"/>
    <property type="evidence" value="ECO:0007669"/>
    <property type="project" value="TreeGrafter"/>
</dbReference>
<evidence type="ECO:0000256" key="32">
    <source>
        <dbReference type="PIRSR" id="PIRSR005211-1"/>
    </source>
</evidence>
<keyword evidence="9" id="KW-0443">Lipid metabolism</keyword>
<evidence type="ECO:0000256" key="21">
    <source>
        <dbReference type="ARBA" id="ARBA00051164"/>
    </source>
</evidence>
<dbReference type="GO" id="GO:0016020">
    <property type="term" value="C:membrane"/>
    <property type="evidence" value="ECO:0007669"/>
    <property type="project" value="UniProtKB-SubCell"/>
</dbReference>
<evidence type="ECO:0000256" key="14">
    <source>
        <dbReference type="ARBA" id="ARBA00048288"/>
    </source>
</evidence>
<comment type="catalytic activity">
    <reaction evidence="21">
        <text>1-tetradecanoyl-2-(5Z,8Z,11Z,14Z-eicosatetraenoyl)-sn-glycero-3-phosphocholine + H2O = 2-(5Z,8Z,11Z,14Z)-eicosatetraenoyl-sn-glycero-3-phosphocholine + tetradecanoate + H(+)</text>
        <dbReference type="Rhea" id="RHEA:54396"/>
        <dbReference type="ChEBI" id="CHEBI:15377"/>
        <dbReference type="ChEBI" id="CHEBI:15378"/>
        <dbReference type="ChEBI" id="CHEBI:30807"/>
        <dbReference type="ChEBI" id="CHEBI:76079"/>
        <dbReference type="ChEBI" id="CHEBI:86102"/>
    </reaction>
    <physiologicalReaction direction="left-to-right" evidence="21">
        <dbReference type="Rhea" id="RHEA:54397"/>
    </physiologicalReaction>
</comment>
<evidence type="ECO:0000256" key="6">
    <source>
        <dbReference type="ARBA" id="ARBA00022801"/>
    </source>
</evidence>
<comment type="subcellular location">
    <subcellularLocation>
        <location evidence="1">Membrane</location>
        <topology evidence="1">Single-pass type II membrane protein</topology>
    </subcellularLocation>
</comment>
<dbReference type="Pfam" id="PF00561">
    <property type="entry name" value="Abhydrolase_1"/>
    <property type="match status" value="1"/>
</dbReference>
<evidence type="ECO:0000256" key="12">
    <source>
        <dbReference type="ARBA" id="ARBA00023422"/>
    </source>
</evidence>
<evidence type="ECO:0000256" key="8">
    <source>
        <dbReference type="ARBA" id="ARBA00022989"/>
    </source>
</evidence>
<comment type="catalytic activity">
    <reaction evidence="20">
        <text>1-octadecanoyl-2-pentanoyl-sn-glycero-3-phosphocholine + H2O = pentanoate + 1-octadecanoyl-sn-glycero-3-phosphocholine + H(+)</text>
        <dbReference type="Rhea" id="RHEA:54460"/>
        <dbReference type="ChEBI" id="CHEBI:15377"/>
        <dbReference type="ChEBI" id="CHEBI:15378"/>
        <dbReference type="ChEBI" id="CHEBI:31011"/>
        <dbReference type="ChEBI" id="CHEBI:73858"/>
        <dbReference type="ChEBI" id="CHEBI:138211"/>
    </reaction>
    <physiologicalReaction direction="left-to-right" evidence="20">
        <dbReference type="Rhea" id="RHEA:54461"/>
    </physiologicalReaction>
</comment>
<keyword evidence="5" id="KW-0812">Transmembrane</keyword>
<evidence type="ECO:0000256" key="1">
    <source>
        <dbReference type="ARBA" id="ARBA00004606"/>
    </source>
</evidence>
<organism evidence="34 35">
    <name type="scientific">Pinctada imbricata</name>
    <name type="common">Atlantic pearl-oyster</name>
    <name type="synonym">Pinctada martensii</name>
    <dbReference type="NCBI Taxonomy" id="66713"/>
    <lineage>
        <taxon>Eukaryota</taxon>
        <taxon>Metazoa</taxon>
        <taxon>Spiralia</taxon>
        <taxon>Lophotrochozoa</taxon>
        <taxon>Mollusca</taxon>
        <taxon>Bivalvia</taxon>
        <taxon>Autobranchia</taxon>
        <taxon>Pteriomorphia</taxon>
        <taxon>Pterioida</taxon>
        <taxon>Pterioidea</taxon>
        <taxon>Pteriidae</taxon>
        <taxon>Pinctada</taxon>
    </lineage>
</organism>
<protein>
    <recommendedName>
        <fullName evidence="30">Phospholipase ABHD3</fullName>
        <ecNumber evidence="3">3.1.1.4</ecNumber>
    </recommendedName>
    <alternativeName>
        <fullName evidence="31">Abhydrolase domain-containing protein 3</fullName>
    </alternativeName>
</protein>
<evidence type="ECO:0000256" key="17">
    <source>
        <dbReference type="ARBA" id="ARBA00050182"/>
    </source>
</evidence>
<dbReference type="AlphaFoldDB" id="A0AA88XLS1"/>
<evidence type="ECO:0000256" key="16">
    <source>
        <dbReference type="ARBA" id="ARBA00050145"/>
    </source>
</evidence>
<dbReference type="PANTHER" id="PTHR10794:SF63">
    <property type="entry name" value="ALPHA_BETA HYDROLASE 1, ISOFORM A"/>
    <property type="match status" value="1"/>
</dbReference>
<comment type="catalytic activity">
    <reaction evidence="19">
        <text>1-O-hexadecyl-2-nonadioyl-sn-glycero-3-phosphocholine + H2O = nonanedioate + 1-O-hexadecyl-sn-glycero-3-phosphocholine + H(+)</text>
        <dbReference type="Rhea" id="RHEA:54552"/>
        <dbReference type="ChEBI" id="CHEBI:15377"/>
        <dbReference type="ChEBI" id="CHEBI:15378"/>
        <dbReference type="ChEBI" id="CHEBI:64496"/>
        <dbReference type="ChEBI" id="CHEBI:78208"/>
        <dbReference type="ChEBI" id="CHEBI:138269"/>
    </reaction>
    <physiologicalReaction direction="left-to-right" evidence="19">
        <dbReference type="Rhea" id="RHEA:54553"/>
    </physiologicalReaction>
</comment>
<keyword evidence="35" id="KW-1185">Reference proteome</keyword>
<evidence type="ECO:0000256" key="9">
    <source>
        <dbReference type="ARBA" id="ARBA00023098"/>
    </source>
</evidence>
<dbReference type="InterPro" id="IPR012020">
    <property type="entry name" value="ABHD4"/>
</dbReference>
<evidence type="ECO:0000256" key="24">
    <source>
        <dbReference type="ARBA" id="ARBA00052144"/>
    </source>
</evidence>
<comment type="catalytic activity">
    <reaction evidence="22">
        <text>1-tetradecanoyl-2-(9Z,12Z-octadecadienoyl)-sn-glycero-3-phosphocholine + H2O = 1-tetradecanoyl-sn-glycero-3-phosphocholine + (9Z,12Z)-octadecadienoate + H(+)</text>
        <dbReference type="Rhea" id="RHEA:54392"/>
        <dbReference type="ChEBI" id="CHEBI:15377"/>
        <dbReference type="ChEBI" id="CHEBI:15378"/>
        <dbReference type="ChEBI" id="CHEBI:30245"/>
        <dbReference type="ChEBI" id="CHEBI:64489"/>
        <dbReference type="ChEBI" id="CHEBI:86094"/>
    </reaction>
    <physiologicalReaction direction="left-to-right" evidence="22">
        <dbReference type="Rhea" id="RHEA:54393"/>
    </physiologicalReaction>
</comment>
<comment type="catalytic activity">
    <reaction evidence="18">
        <text>1-tetradecanoyl-2-(4Z,7Z,10Z,13Z,16Z,19Z-docosahexaenoyl)-sn-glycero-3-phosphocholine + H2O = 2-(4Z,7Z,10Z,13Z,16Z,19Z-docosahexaenoyl)-sn-glycero-3-phosphocholine + tetradecanoate + H(+)</text>
        <dbReference type="Rhea" id="RHEA:54400"/>
        <dbReference type="ChEBI" id="CHEBI:15377"/>
        <dbReference type="ChEBI" id="CHEBI:15378"/>
        <dbReference type="ChEBI" id="CHEBI:30807"/>
        <dbReference type="ChEBI" id="CHEBI:76085"/>
        <dbReference type="ChEBI" id="CHEBI:86162"/>
    </reaction>
    <physiologicalReaction direction="left-to-right" evidence="18">
        <dbReference type="Rhea" id="RHEA:54401"/>
    </physiologicalReaction>
</comment>
<comment type="catalytic activity">
    <reaction evidence="13">
        <text>1-hexadecanoyl-2-(5-oxopentanoyl)-sn-glycero-3-phosphocholine + H2O = 5-oxopentanoate + 1-hexadecanoyl-sn-glycero-3-phosphocholine + H(+)</text>
        <dbReference type="Rhea" id="RHEA:40483"/>
        <dbReference type="ChEBI" id="CHEBI:15377"/>
        <dbReference type="ChEBI" id="CHEBI:15378"/>
        <dbReference type="ChEBI" id="CHEBI:16120"/>
        <dbReference type="ChEBI" id="CHEBI:72998"/>
        <dbReference type="ChEBI" id="CHEBI:77890"/>
    </reaction>
    <physiologicalReaction direction="left-to-right" evidence="13">
        <dbReference type="Rhea" id="RHEA:40484"/>
    </physiologicalReaction>
</comment>
<evidence type="ECO:0000256" key="11">
    <source>
        <dbReference type="ARBA" id="ARBA00023264"/>
    </source>
</evidence>
<dbReference type="SUPFAM" id="SSF53474">
    <property type="entry name" value="alpha/beta-Hydrolases"/>
    <property type="match status" value="1"/>
</dbReference>
<feature type="active site" description="Charge relay system" evidence="32">
    <location>
        <position position="292"/>
    </location>
</feature>
<comment type="catalytic activity">
    <reaction evidence="23">
        <text>1-octadecanoyl-2-acetyl-sn-glycero-3-phosphocholine + H2O = 1-octadecanoyl-sn-glycero-3-phosphocholine + acetate + H(+)</text>
        <dbReference type="Rhea" id="RHEA:54408"/>
        <dbReference type="ChEBI" id="CHEBI:15377"/>
        <dbReference type="ChEBI" id="CHEBI:15378"/>
        <dbReference type="ChEBI" id="CHEBI:30089"/>
        <dbReference type="ChEBI" id="CHEBI:73858"/>
        <dbReference type="ChEBI" id="CHEBI:75220"/>
    </reaction>
    <physiologicalReaction direction="left-to-right" evidence="23">
        <dbReference type="Rhea" id="RHEA:54409"/>
    </physiologicalReaction>
</comment>
<comment type="catalytic activity">
    <reaction evidence="28">
        <text>1,2-ditetradecanoyl-sn-glycero-3-phosphocholine + H2O = 2-tetradecanoyl-sn-glycero-3-phosphocholine + tetradecanoate + H(+)</text>
        <dbReference type="Rhea" id="RHEA:54404"/>
        <dbReference type="ChEBI" id="CHEBI:15377"/>
        <dbReference type="ChEBI" id="CHEBI:15378"/>
        <dbReference type="ChEBI" id="CHEBI:30807"/>
        <dbReference type="ChEBI" id="CHEBI:45240"/>
        <dbReference type="ChEBI" id="CHEBI:131738"/>
    </reaction>
    <physiologicalReaction direction="left-to-right" evidence="28">
        <dbReference type="Rhea" id="RHEA:54405"/>
    </physiologicalReaction>
</comment>
<evidence type="ECO:0000313" key="34">
    <source>
        <dbReference type="EMBL" id="KAK3087790.1"/>
    </source>
</evidence>
<comment type="catalytic activity">
    <reaction evidence="24">
        <text>1-tetradecanoyl-2-(9Z,12Z-octadecadienoyl)-sn-glycero-3-phosphocholine + H2O = 2-(9Z,12Z-octadecadienoyl)-sn-glycero-3-phosphocholine + tetradecanoate + H(+)</text>
        <dbReference type="Rhea" id="RHEA:54388"/>
        <dbReference type="ChEBI" id="CHEBI:15377"/>
        <dbReference type="ChEBI" id="CHEBI:15378"/>
        <dbReference type="ChEBI" id="CHEBI:30807"/>
        <dbReference type="ChEBI" id="CHEBI:76084"/>
        <dbReference type="ChEBI" id="CHEBI:86094"/>
    </reaction>
    <physiologicalReaction direction="left-to-right" evidence="24">
        <dbReference type="Rhea" id="RHEA:54389"/>
    </physiologicalReaction>
</comment>
<evidence type="ECO:0000256" key="29">
    <source>
        <dbReference type="ARBA" id="ARBA00059841"/>
    </source>
</evidence>
<keyword evidence="7" id="KW-0735">Signal-anchor</keyword>
<comment type="catalytic activity">
    <reaction evidence="16">
        <text>1,2-ditetradecanoyl-sn-glycero-3-phosphocholine + H2O = 1-tetradecanoyl-sn-glycero-3-phosphocholine + tetradecanoate + H(+)</text>
        <dbReference type="Rhea" id="RHEA:54456"/>
        <dbReference type="ChEBI" id="CHEBI:15377"/>
        <dbReference type="ChEBI" id="CHEBI:15378"/>
        <dbReference type="ChEBI" id="CHEBI:30807"/>
        <dbReference type="ChEBI" id="CHEBI:45240"/>
        <dbReference type="ChEBI" id="CHEBI:64489"/>
    </reaction>
    <physiologicalReaction direction="left-to-right" evidence="16">
        <dbReference type="Rhea" id="RHEA:54457"/>
    </physiologicalReaction>
</comment>